<dbReference type="InterPro" id="IPR001024">
    <property type="entry name" value="PLAT/LH2_dom"/>
</dbReference>
<feature type="compositionally biased region" description="Basic and acidic residues" evidence="2">
    <location>
        <begin position="136"/>
        <end position="146"/>
    </location>
</feature>
<dbReference type="EMBL" id="JAINUF010000001">
    <property type="protein sequence ID" value="KAJ8380931.1"/>
    <property type="molecule type" value="Genomic_DNA"/>
</dbReference>
<dbReference type="PANTHER" id="PTHR45901">
    <property type="entry name" value="PROTEIN CBG12474"/>
    <property type="match status" value="1"/>
</dbReference>
<dbReference type="Gene3D" id="2.40.180.10">
    <property type="entry name" value="Catalase core domain"/>
    <property type="match status" value="2"/>
</dbReference>
<feature type="domain" description="PLAT" evidence="3">
    <location>
        <begin position="385"/>
        <end position="488"/>
    </location>
</feature>
<accession>A0A9Q1GCD8</accession>
<sequence length="599" mass="68167">MPSKKKKTVRTEETEEASDDVDESQSKPKRRSKSVDSTVVADGKNKKTREEDSESETPEYNVKGSRRKEDTNRKLKGKKKKEKSEEEGEDSKPEIPEPTKKREGHANGKLKGKKKKNSEEEDGEYDELTSDGTESQEQRNQDDSKTRYKKKRAEDDEEVNEITTKDKKKKPSTENDQEDSMAKDKKSKDGGKKSKKESDKEEEVPEEEEEDGDKKKKRKKGKKGSGDSDEDNKKGKGKKSKTKHVDYVEIYENELRNYKETNEGYEDEYHKKKVYEVVTITGDVRGAGTDANVFITFFGDYGITPKVHLASNTEKRNRTAFEKNKTDVFRVKTNNVGPLHKIRIEHDNTGLSSGWFLDRVVVTDMNRPHLRFYFACNNWLSKEEGDCLFVRDLLGTLDPMDMPKWERRLDNDKNNFERGTEDKFTIDAPNMGKIRKITIGHNNKGSSAGWFVEKVVVDDMGNKALYEFPVNRWFAMDEDDGKIQRDILVGGSQPTGIVYNVQVVTGNHRGAGTNSKVHVIMHGSKGLKNSGKVFLEGGKFERGLTDIFKVELAALLSPLSRVTIGHDNDGVSAGWYCEKVGQRPFPFYSPLLHTFSCLH</sequence>
<dbReference type="InterPro" id="IPR052970">
    <property type="entry name" value="Inner_ear_hair_cell_LOXHD"/>
</dbReference>
<protein>
    <recommendedName>
        <fullName evidence="3">PLAT domain-containing protein</fullName>
    </recommendedName>
</protein>
<dbReference type="PANTHER" id="PTHR45901:SF3">
    <property type="entry name" value="LIPOXYGENASE HOMOLOGY DOMAIN-CONTAINING PROTEIN 1"/>
    <property type="match status" value="1"/>
</dbReference>
<comment type="caution">
    <text evidence="1">Lacks conserved residue(s) required for the propagation of feature annotation.</text>
</comment>
<gene>
    <name evidence="4" type="ORF">SKAU_G00017090</name>
</gene>
<comment type="caution">
    <text evidence="4">The sequence shown here is derived from an EMBL/GenBank/DDBJ whole genome shotgun (WGS) entry which is preliminary data.</text>
</comment>
<dbReference type="SMART" id="SM00308">
    <property type="entry name" value="LH2"/>
    <property type="match status" value="1"/>
</dbReference>
<evidence type="ECO:0000256" key="1">
    <source>
        <dbReference type="PROSITE-ProRule" id="PRU00152"/>
    </source>
</evidence>
<evidence type="ECO:0000259" key="3">
    <source>
        <dbReference type="PROSITE" id="PS50095"/>
    </source>
</evidence>
<organism evidence="4 5">
    <name type="scientific">Synaphobranchus kaupii</name>
    <name type="common">Kaup's arrowtooth eel</name>
    <dbReference type="NCBI Taxonomy" id="118154"/>
    <lineage>
        <taxon>Eukaryota</taxon>
        <taxon>Metazoa</taxon>
        <taxon>Chordata</taxon>
        <taxon>Craniata</taxon>
        <taxon>Vertebrata</taxon>
        <taxon>Euteleostomi</taxon>
        <taxon>Actinopterygii</taxon>
        <taxon>Neopterygii</taxon>
        <taxon>Teleostei</taxon>
        <taxon>Anguilliformes</taxon>
        <taxon>Synaphobranchidae</taxon>
        <taxon>Synaphobranchus</taxon>
    </lineage>
</organism>
<dbReference type="CDD" id="cd01756">
    <property type="entry name" value="PLAT_repeat"/>
    <property type="match status" value="1"/>
</dbReference>
<dbReference type="Pfam" id="PF01477">
    <property type="entry name" value="PLAT"/>
    <property type="match status" value="3"/>
</dbReference>
<feature type="compositionally biased region" description="Acidic residues" evidence="2">
    <location>
        <begin position="200"/>
        <end position="211"/>
    </location>
</feature>
<proteinExistence type="predicted"/>
<dbReference type="PROSITE" id="PS50095">
    <property type="entry name" value="PLAT"/>
    <property type="match status" value="3"/>
</dbReference>
<dbReference type="Proteomes" id="UP001152622">
    <property type="component" value="Chromosome 1"/>
</dbReference>
<evidence type="ECO:0000313" key="5">
    <source>
        <dbReference type="Proteomes" id="UP001152622"/>
    </source>
</evidence>
<feature type="domain" description="PLAT" evidence="3">
    <location>
        <begin position="497"/>
        <end position="599"/>
    </location>
</feature>
<reference evidence="4" key="1">
    <citation type="journal article" date="2023" name="Science">
        <title>Genome structures resolve the early diversification of teleost fishes.</title>
        <authorList>
            <person name="Parey E."/>
            <person name="Louis A."/>
            <person name="Montfort J."/>
            <person name="Bouchez O."/>
            <person name="Roques C."/>
            <person name="Iampietro C."/>
            <person name="Lluch J."/>
            <person name="Castinel A."/>
            <person name="Donnadieu C."/>
            <person name="Desvignes T."/>
            <person name="Floi Bucao C."/>
            <person name="Jouanno E."/>
            <person name="Wen M."/>
            <person name="Mejri S."/>
            <person name="Dirks R."/>
            <person name="Jansen H."/>
            <person name="Henkel C."/>
            <person name="Chen W.J."/>
            <person name="Zahm M."/>
            <person name="Cabau C."/>
            <person name="Klopp C."/>
            <person name="Thompson A.W."/>
            <person name="Robinson-Rechavi M."/>
            <person name="Braasch I."/>
            <person name="Lecointre G."/>
            <person name="Bobe J."/>
            <person name="Postlethwait J.H."/>
            <person name="Berthelot C."/>
            <person name="Roest Crollius H."/>
            <person name="Guiguen Y."/>
        </authorList>
    </citation>
    <scope>NUCLEOTIDE SEQUENCE</scope>
    <source>
        <tissue evidence="4">Blood</tissue>
    </source>
</reference>
<feature type="compositionally biased region" description="Acidic residues" evidence="2">
    <location>
        <begin position="13"/>
        <end position="23"/>
    </location>
</feature>
<feature type="compositionally biased region" description="Acidic residues" evidence="2">
    <location>
        <begin position="119"/>
        <end position="129"/>
    </location>
</feature>
<dbReference type="Gene3D" id="2.60.60.20">
    <property type="entry name" value="PLAT/LH2 domain"/>
    <property type="match status" value="1"/>
</dbReference>
<keyword evidence="5" id="KW-1185">Reference proteome</keyword>
<dbReference type="OrthoDB" id="5322100at2759"/>
<dbReference type="AlphaFoldDB" id="A0A9Q1GCD8"/>
<feature type="region of interest" description="Disordered" evidence="2">
    <location>
        <begin position="1"/>
        <end position="244"/>
    </location>
</feature>
<dbReference type="SUPFAM" id="SSF49723">
    <property type="entry name" value="Lipase/lipooxygenase domain (PLAT/LH2 domain)"/>
    <property type="match status" value="3"/>
</dbReference>
<name>A0A9Q1GCD8_SYNKA</name>
<feature type="compositionally biased region" description="Basic and acidic residues" evidence="2">
    <location>
        <begin position="180"/>
        <end position="199"/>
    </location>
</feature>
<feature type="compositionally biased region" description="Basic and acidic residues" evidence="2">
    <location>
        <begin position="90"/>
        <end position="106"/>
    </location>
</feature>
<evidence type="ECO:0000313" key="4">
    <source>
        <dbReference type="EMBL" id="KAJ8380931.1"/>
    </source>
</evidence>
<dbReference type="InterPro" id="IPR036392">
    <property type="entry name" value="PLAT/LH2_dom_sf"/>
</dbReference>
<evidence type="ECO:0000256" key="2">
    <source>
        <dbReference type="SAM" id="MobiDB-lite"/>
    </source>
</evidence>
<feature type="domain" description="PLAT" evidence="3">
    <location>
        <begin position="273"/>
        <end position="394"/>
    </location>
</feature>